<keyword evidence="2" id="KW-1185">Reference proteome</keyword>
<dbReference type="RefSeq" id="WP_320249877.1">
    <property type="nucleotide sequence ID" value="NZ_JAVIIX010000014.1"/>
</dbReference>
<comment type="caution">
    <text evidence="1">The sequence shown here is derived from an EMBL/GenBank/DDBJ whole genome shotgun (WGS) entry which is preliminary data.</text>
</comment>
<name>A0ABU4XKM2_9HYPH</name>
<protein>
    <submittedName>
        <fullName evidence="1">DUF5716 family protein</fullName>
    </submittedName>
</protein>
<dbReference type="InterPro" id="IPR043773">
    <property type="entry name" value="JetA"/>
</dbReference>
<dbReference type="Proteomes" id="UP001271780">
    <property type="component" value="Unassembled WGS sequence"/>
</dbReference>
<reference evidence="1 2" key="1">
    <citation type="submission" date="2023-08" db="EMBL/GenBank/DDBJ databases">
        <title>Implementing the SeqCode for naming new Mesorhizobium species isolated from Vachellia karroo root nodules.</title>
        <authorList>
            <person name="Van Lill M."/>
        </authorList>
    </citation>
    <scope>NUCLEOTIDE SEQUENCE [LARGE SCALE GENOMIC DNA]</scope>
    <source>
        <strain evidence="1 2">VK23A</strain>
    </source>
</reference>
<dbReference type="Pfam" id="PF18982">
    <property type="entry name" value="JetA"/>
    <property type="match status" value="1"/>
</dbReference>
<sequence>MALFRYLNDDAFLIFSRKFRFLYEAALLDTYERFFSRGASFPTPQEVVHAIYDLIKRKPELLAEGDDVGEGLPDLVSKRRRRLKFAGEANEAAETALRVASVAYQKLIQTGWLEEEEFGLRVTVDMPMGASLVMQLLSSLKSDVSQRFGGIVVNVKQSLELAARLQPDSSGKDAVDAAYAVVQAREHSTAFLKTLRAILSDLRRIRRTIMESRSMRERVDAYFQEFIGELVLKDFQAIHTFNHPFRFKDHILDLARAISVDPEIMNTIAGGYIESGMADILDNGLRTAESDLLSIQEVFDGIGEMFDRIAIFRRQLEQRLRNTVKYAEQGSSGISSRAASLIHRLHKVMDQRPALSEFAWVPLPVEPTRTPWSERHLAQPRQPRKALESMAVPPKVVDPLLALRKKLKKQYLERIIPDERQLLRWLRDQVPFAVTKEARFLEIANVDSFIAFDVIRRFTKPGDLPAYIAAEFEITNDAEGPEHDSDWLRCGNFLIRRRAVAAGGVDAD</sequence>
<dbReference type="EMBL" id="JAVIIZ010000015">
    <property type="protein sequence ID" value="MDX8474831.1"/>
    <property type="molecule type" value="Genomic_DNA"/>
</dbReference>
<gene>
    <name evidence="1" type="ORF">RFM27_22335</name>
</gene>
<organism evidence="1 2">
    <name type="scientific">Mesorhizobium dulcispinae</name>
    <dbReference type="NCBI Taxonomy" id="3072316"/>
    <lineage>
        <taxon>Bacteria</taxon>
        <taxon>Pseudomonadati</taxon>
        <taxon>Pseudomonadota</taxon>
        <taxon>Alphaproteobacteria</taxon>
        <taxon>Hyphomicrobiales</taxon>
        <taxon>Phyllobacteriaceae</taxon>
        <taxon>Mesorhizobium</taxon>
    </lineage>
</organism>
<accession>A0ABU4XKM2</accession>
<evidence type="ECO:0000313" key="2">
    <source>
        <dbReference type="Proteomes" id="UP001271780"/>
    </source>
</evidence>
<proteinExistence type="predicted"/>
<evidence type="ECO:0000313" key="1">
    <source>
        <dbReference type="EMBL" id="MDX8474831.1"/>
    </source>
</evidence>